<proteinExistence type="predicted"/>
<reference evidence="1 2" key="1">
    <citation type="journal article" date="2015" name="Genome Announc.">
        <title>Genome Assemblies of Three Soil-Associated Devosia species: D. insulae, D. limi, and D. soli.</title>
        <authorList>
            <person name="Hassan Y.I."/>
            <person name="Lepp D."/>
            <person name="Zhou T."/>
        </authorList>
    </citation>
    <scope>NUCLEOTIDE SEQUENCE [LARGE SCALE GENOMIC DNA]</scope>
    <source>
        <strain evidence="1 2">DS-56</strain>
    </source>
</reference>
<dbReference type="EMBL" id="LAJE02000363">
    <property type="protein sequence ID" value="OEO28648.1"/>
    <property type="molecule type" value="Genomic_DNA"/>
</dbReference>
<organism evidence="1 2">
    <name type="scientific">Devosia insulae DS-56</name>
    <dbReference type="NCBI Taxonomy" id="1116389"/>
    <lineage>
        <taxon>Bacteria</taxon>
        <taxon>Pseudomonadati</taxon>
        <taxon>Pseudomonadota</taxon>
        <taxon>Alphaproteobacteria</taxon>
        <taxon>Hyphomicrobiales</taxon>
        <taxon>Devosiaceae</taxon>
        <taxon>Devosia</taxon>
    </lineage>
</organism>
<sequence>MPDCDVTFLGHIEHGRYVSRLVKMMFAIPELRRLIRNADLIYASGPDLGAFAQIAALFLGKPVVIEVGDIRKIQVSRGLVGSALRALETIVANRASLLVSTTGAFMTEYYRNTLHVGTPYLVIENKLEPGIDGPEPRKTGDFTIGYFGMLRCVTSWRILEALAASMPTWNILVAGMAFQPPDIEKRIERLPNVKWLGEYKSPQDLPQLYGQVDMIWASPFPGPDESNWRWARSNRFYEACHFRKPLIVYRGSGDGNAVRTYDIGIEIGGDSIETNVREINAVSKDDIERWSRNMSEIEPSVYTLTDESTLLGESLAMIVGRAYPAGKRRPALMDTE</sequence>
<evidence type="ECO:0000313" key="2">
    <source>
        <dbReference type="Proteomes" id="UP000095463"/>
    </source>
</evidence>
<dbReference type="AlphaFoldDB" id="A0A1E5XJ87"/>
<evidence type="ECO:0008006" key="3">
    <source>
        <dbReference type="Google" id="ProtNLM"/>
    </source>
</evidence>
<dbReference type="Proteomes" id="UP000095463">
    <property type="component" value="Unassembled WGS sequence"/>
</dbReference>
<accession>A0A1E5XJ87</accession>
<name>A0A1E5XJ87_9HYPH</name>
<gene>
    <name evidence="1" type="ORF">VW23_004215</name>
</gene>
<dbReference type="SUPFAM" id="SSF53756">
    <property type="entry name" value="UDP-Glycosyltransferase/glycogen phosphorylase"/>
    <property type="match status" value="1"/>
</dbReference>
<dbReference type="Gene3D" id="3.40.50.2000">
    <property type="entry name" value="Glycogen Phosphorylase B"/>
    <property type="match status" value="1"/>
</dbReference>
<keyword evidence="2" id="KW-1185">Reference proteome</keyword>
<protein>
    <recommendedName>
        <fullName evidence="3">Glycosyltransferase</fullName>
    </recommendedName>
</protein>
<comment type="caution">
    <text evidence="1">The sequence shown here is derived from an EMBL/GenBank/DDBJ whole genome shotgun (WGS) entry which is preliminary data.</text>
</comment>
<evidence type="ECO:0000313" key="1">
    <source>
        <dbReference type="EMBL" id="OEO28648.1"/>
    </source>
</evidence>